<name>V5WF28_9SPIO</name>
<feature type="domain" description="4Fe-4S ferredoxin-type" evidence="9">
    <location>
        <begin position="396"/>
        <end position="427"/>
    </location>
</feature>
<keyword evidence="7" id="KW-0411">Iron-sulfur</keyword>
<feature type="domain" description="4Fe-4S ferredoxin-type" evidence="9">
    <location>
        <begin position="356"/>
        <end position="386"/>
    </location>
</feature>
<evidence type="ECO:0000256" key="1">
    <source>
        <dbReference type="ARBA" id="ARBA00022448"/>
    </source>
</evidence>
<keyword evidence="11" id="KW-1185">Reference proteome</keyword>
<evidence type="ECO:0000256" key="4">
    <source>
        <dbReference type="ARBA" id="ARBA00022737"/>
    </source>
</evidence>
<dbReference type="PROSITE" id="PS51379">
    <property type="entry name" value="4FE4S_FER_2"/>
    <property type="match status" value="2"/>
</dbReference>
<dbReference type="InterPro" id="IPR037225">
    <property type="entry name" value="Nuo51_FMN-bd_sf"/>
</dbReference>
<evidence type="ECO:0000313" key="11">
    <source>
        <dbReference type="Proteomes" id="UP000018680"/>
    </source>
</evidence>
<dbReference type="GO" id="GO:0009055">
    <property type="term" value="F:electron transfer activity"/>
    <property type="evidence" value="ECO:0007669"/>
    <property type="project" value="InterPro"/>
</dbReference>
<evidence type="ECO:0000256" key="3">
    <source>
        <dbReference type="ARBA" id="ARBA00022723"/>
    </source>
</evidence>
<dbReference type="NCBIfam" id="TIGR01945">
    <property type="entry name" value="rnfC"/>
    <property type="match status" value="1"/>
</dbReference>
<dbReference type="GO" id="GO:0016020">
    <property type="term" value="C:membrane"/>
    <property type="evidence" value="ECO:0007669"/>
    <property type="project" value="InterPro"/>
</dbReference>
<dbReference type="STRING" id="1307761.L21SP2_0818"/>
<keyword evidence="3" id="KW-0479">Metal-binding</keyword>
<organism evidence="10 11">
    <name type="scientific">Salinispira pacifica</name>
    <dbReference type="NCBI Taxonomy" id="1307761"/>
    <lineage>
        <taxon>Bacteria</taxon>
        <taxon>Pseudomonadati</taxon>
        <taxon>Spirochaetota</taxon>
        <taxon>Spirochaetia</taxon>
        <taxon>Spirochaetales</taxon>
        <taxon>Spirochaetaceae</taxon>
        <taxon>Salinispira</taxon>
    </lineage>
</organism>
<feature type="compositionally biased region" description="Basic and acidic residues" evidence="8">
    <location>
        <begin position="443"/>
        <end position="455"/>
    </location>
</feature>
<dbReference type="RefSeq" id="WP_024267171.1">
    <property type="nucleotide sequence ID" value="NC_023035.1"/>
</dbReference>
<dbReference type="SUPFAM" id="SSF142019">
    <property type="entry name" value="Nqo1 FMN-binding domain-like"/>
    <property type="match status" value="1"/>
</dbReference>
<dbReference type="InterPro" id="IPR017900">
    <property type="entry name" value="4Fe4S_Fe_S_CS"/>
</dbReference>
<dbReference type="GO" id="GO:0051539">
    <property type="term" value="F:4 iron, 4 sulfur cluster binding"/>
    <property type="evidence" value="ECO:0007669"/>
    <property type="project" value="UniProtKB-KW"/>
</dbReference>
<evidence type="ECO:0000256" key="6">
    <source>
        <dbReference type="ARBA" id="ARBA00023004"/>
    </source>
</evidence>
<dbReference type="PANTHER" id="PTHR43034">
    <property type="entry name" value="ION-TRANSLOCATING OXIDOREDUCTASE COMPLEX SUBUNIT C"/>
    <property type="match status" value="1"/>
</dbReference>
<keyword evidence="1" id="KW-0813">Transport</keyword>
<dbReference type="InterPro" id="IPR026902">
    <property type="entry name" value="RnfC_N"/>
</dbReference>
<feature type="region of interest" description="Disordered" evidence="8">
    <location>
        <begin position="433"/>
        <end position="455"/>
    </location>
</feature>
<accession>V5WF28</accession>
<keyword evidence="5" id="KW-0249">Electron transport</keyword>
<dbReference type="PROSITE" id="PS00198">
    <property type="entry name" value="4FE4S_FER_1"/>
    <property type="match status" value="2"/>
</dbReference>
<dbReference type="EMBL" id="CP006939">
    <property type="protein sequence ID" value="AHC14240.1"/>
    <property type="molecule type" value="Genomic_DNA"/>
</dbReference>
<evidence type="ECO:0000313" key="10">
    <source>
        <dbReference type="EMBL" id="AHC14240.1"/>
    </source>
</evidence>
<dbReference type="SUPFAM" id="SSF46548">
    <property type="entry name" value="alpha-helical ferredoxin"/>
    <property type="match status" value="1"/>
</dbReference>
<dbReference type="Pfam" id="PF13375">
    <property type="entry name" value="RnfC_N"/>
    <property type="match status" value="1"/>
</dbReference>
<evidence type="ECO:0000256" key="5">
    <source>
        <dbReference type="ARBA" id="ARBA00022982"/>
    </source>
</evidence>
<dbReference type="AlphaFoldDB" id="V5WF28"/>
<keyword evidence="4" id="KW-0677">Repeat</keyword>
<dbReference type="KEGG" id="slr:L21SP2_0818"/>
<dbReference type="Gene3D" id="3.30.70.20">
    <property type="match status" value="1"/>
</dbReference>
<dbReference type="Proteomes" id="UP000018680">
    <property type="component" value="Chromosome"/>
</dbReference>
<evidence type="ECO:0000256" key="7">
    <source>
        <dbReference type="ARBA" id="ARBA00023014"/>
    </source>
</evidence>
<dbReference type="PANTHER" id="PTHR43034:SF2">
    <property type="entry name" value="ION-TRANSLOCATING OXIDOREDUCTASE COMPLEX SUBUNIT C"/>
    <property type="match status" value="1"/>
</dbReference>
<evidence type="ECO:0000256" key="2">
    <source>
        <dbReference type="ARBA" id="ARBA00022485"/>
    </source>
</evidence>
<dbReference type="eggNOG" id="COG4656">
    <property type="taxonomic scope" value="Bacteria"/>
</dbReference>
<proteinExistence type="predicted"/>
<evidence type="ECO:0000259" key="9">
    <source>
        <dbReference type="PROSITE" id="PS51379"/>
    </source>
</evidence>
<dbReference type="Pfam" id="PF13187">
    <property type="entry name" value="Fer4_9"/>
    <property type="match status" value="1"/>
</dbReference>
<sequence>MIAHDKGIKPYSIIAPDFSRPVWSASLPYHAIVPLLQHQGVEALPLVKKGDHVREGLLIGRCEEGKGAAVHAPIPGVVEDVVDMNLPSGEACRGVLIRLEGQFDYLGKPREPHAWQDLSPLALIDLISEKGLVHMDGFTEPLGDMLRDMRKHKAGSIVVNAASGYPFLSNEIRLLKEHPAEIVEALKILSRILSTEDVWLVHPASHRRYISEFGKTARSQGVKLRRKPRSDKYPAGDPYELIHLVSKKELMPQADFSSSPVAVLAVSTLFAVYEAVVLRKALVDRLITLGGGALGETRTVRVRIGTPISAVFEEVGGLQQEAAKLLVGNPLQGYEIVEANSPVTKQVTAVLALTREELGVEQERPCIQCGACVDHCPANLEPVILHKLLRQDRLDEALEAGLNACRVCGICSHVCPSHIPLTQIIRDGMVKSGETSAIDESSESERKGGGREFTN</sequence>
<dbReference type="GO" id="GO:0046872">
    <property type="term" value="F:metal ion binding"/>
    <property type="evidence" value="ECO:0007669"/>
    <property type="project" value="UniProtKB-KW"/>
</dbReference>
<dbReference type="Gene3D" id="3.40.50.11540">
    <property type="entry name" value="NADH-ubiquinone oxidoreductase 51kDa subunit"/>
    <property type="match status" value="1"/>
</dbReference>
<keyword evidence="2" id="KW-0004">4Fe-4S</keyword>
<gene>
    <name evidence="10" type="ORF">L21SP2_0818</name>
</gene>
<dbReference type="InterPro" id="IPR017896">
    <property type="entry name" value="4Fe4S_Fe-S-bd"/>
</dbReference>
<keyword evidence="6" id="KW-0408">Iron</keyword>
<evidence type="ECO:0000256" key="8">
    <source>
        <dbReference type="SAM" id="MobiDB-lite"/>
    </source>
</evidence>
<dbReference type="HOGENOM" id="CLU_010808_6_0_12"/>
<dbReference type="InterPro" id="IPR010208">
    <property type="entry name" value="Ion_transpt_RnfC/RsxC"/>
</dbReference>
<protein>
    <recommendedName>
        <fullName evidence="9">4Fe-4S ferredoxin-type domain-containing protein</fullName>
    </recommendedName>
</protein>
<dbReference type="InterPro" id="IPR011538">
    <property type="entry name" value="Nuo51_FMN-bd"/>
</dbReference>
<reference evidence="10 11" key="1">
    <citation type="journal article" date="2015" name="Stand. Genomic Sci.">
        <title>Complete genome sequence and description of Salinispira pacifica gen. nov., sp. nov., a novel spirochaete isolated form a hypersaline microbial mat.</title>
        <authorList>
            <person name="Ben Hania W."/>
            <person name="Joseph M."/>
            <person name="Schumann P."/>
            <person name="Bunk B."/>
            <person name="Fiebig A."/>
            <person name="Sproer C."/>
            <person name="Klenk H.P."/>
            <person name="Fardeau M.L."/>
            <person name="Spring S."/>
        </authorList>
    </citation>
    <scope>NUCLEOTIDE SEQUENCE [LARGE SCALE GENOMIC DNA]</scope>
    <source>
        <strain evidence="10 11">L21-RPul-D2</strain>
    </source>
</reference>
<dbReference type="Pfam" id="PF01512">
    <property type="entry name" value="Complex1_51K"/>
    <property type="match status" value="1"/>
</dbReference>